<evidence type="ECO:0000256" key="1">
    <source>
        <dbReference type="ARBA" id="ARBA00004196"/>
    </source>
</evidence>
<evidence type="ECO:0000313" key="9">
    <source>
        <dbReference type="Proteomes" id="UP000011205"/>
    </source>
</evidence>
<dbReference type="PANTHER" id="PTHR42852">
    <property type="entry name" value="THIOL:DISULFIDE INTERCHANGE PROTEIN DSBE"/>
    <property type="match status" value="1"/>
</dbReference>
<keyword evidence="4" id="KW-1015">Disulfide bond</keyword>
<dbReference type="GO" id="GO:0016491">
    <property type="term" value="F:oxidoreductase activity"/>
    <property type="evidence" value="ECO:0007669"/>
    <property type="project" value="InterPro"/>
</dbReference>
<sequence length="210" mass="22456">MRTVRRIPAMLPSSTAPSGPRISRRAALTGAALTVAVAASGFGRDNVDTQQAASSTDQPLTHLAPADRKSAPEISGERLAGEPVALSDFRGTIVVINVWGSWCAPCRAEAPHLQKVYADLRDQGVAFLGINTRDASREAAQRFEQSFGVTYPSLFDPDGRQLLKFKGTLPPSVIPTTLVIDRKGRIAARGLKALSEAELRSLIDPVLKEG</sequence>
<evidence type="ECO:0000256" key="3">
    <source>
        <dbReference type="ARBA" id="ARBA00022968"/>
    </source>
</evidence>
<organism evidence="8 9">
    <name type="scientific">Streptomyces viridochromogenes Tue57</name>
    <dbReference type="NCBI Taxonomy" id="1160705"/>
    <lineage>
        <taxon>Bacteria</taxon>
        <taxon>Bacillati</taxon>
        <taxon>Actinomycetota</taxon>
        <taxon>Actinomycetes</taxon>
        <taxon>Kitasatosporales</taxon>
        <taxon>Streptomycetaceae</taxon>
        <taxon>Streptomyces</taxon>
    </lineage>
</organism>
<dbReference type="AlphaFoldDB" id="L8PFX3"/>
<dbReference type="InterPro" id="IPR036249">
    <property type="entry name" value="Thioredoxin-like_sf"/>
</dbReference>
<protein>
    <submittedName>
        <fullName evidence="8">Putative Secreted protein</fullName>
    </submittedName>
</protein>
<name>L8PFX3_STRVR</name>
<reference evidence="8 9" key="1">
    <citation type="journal article" date="2013" name="Genome Announc.">
        <title>Draft Genome Sequence of Streptomyces viridochromogenes Strain Tu57, Producer of Avilamycin.</title>
        <authorList>
            <person name="Gruning B.A."/>
            <person name="Erxleben A."/>
            <person name="Hahnlein A."/>
            <person name="Gunther S."/>
        </authorList>
    </citation>
    <scope>NUCLEOTIDE SEQUENCE [LARGE SCALE GENOMIC DNA]</scope>
    <source>
        <strain evidence="8 9">Tue57</strain>
    </source>
</reference>
<dbReference type="GO" id="GO:0017004">
    <property type="term" value="P:cytochrome complex assembly"/>
    <property type="evidence" value="ECO:0007669"/>
    <property type="project" value="UniProtKB-KW"/>
</dbReference>
<comment type="caution">
    <text evidence="8">The sequence shown here is derived from an EMBL/GenBank/DDBJ whole genome shotgun (WGS) entry which is preliminary data.</text>
</comment>
<dbReference type="PANTHER" id="PTHR42852:SF6">
    <property type="entry name" value="THIOL:DISULFIDE INTERCHANGE PROTEIN DSBE"/>
    <property type="match status" value="1"/>
</dbReference>
<dbReference type="Proteomes" id="UP000011205">
    <property type="component" value="Unassembled WGS sequence"/>
</dbReference>
<feature type="domain" description="Thioredoxin" evidence="7">
    <location>
        <begin position="65"/>
        <end position="208"/>
    </location>
</feature>
<keyword evidence="5" id="KW-0676">Redox-active center</keyword>
<dbReference type="PROSITE" id="PS00194">
    <property type="entry name" value="THIOREDOXIN_1"/>
    <property type="match status" value="1"/>
</dbReference>
<keyword evidence="3" id="KW-0812">Transmembrane</keyword>
<dbReference type="CDD" id="cd02966">
    <property type="entry name" value="TlpA_like_family"/>
    <property type="match status" value="1"/>
</dbReference>
<keyword evidence="2" id="KW-0201">Cytochrome c-type biogenesis</keyword>
<dbReference type="InterPro" id="IPR000866">
    <property type="entry name" value="AhpC/TSA"/>
</dbReference>
<dbReference type="EMBL" id="AMLP01000084">
    <property type="protein sequence ID" value="ELS56456.1"/>
    <property type="molecule type" value="Genomic_DNA"/>
</dbReference>
<proteinExistence type="predicted"/>
<dbReference type="InterPro" id="IPR017937">
    <property type="entry name" value="Thioredoxin_CS"/>
</dbReference>
<evidence type="ECO:0000256" key="4">
    <source>
        <dbReference type="ARBA" id="ARBA00023157"/>
    </source>
</evidence>
<accession>L8PFX3</accession>
<comment type="subcellular location">
    <subcellularLocation>
        <location evidence="1">Cell envelope</location>
    </subcellularLocation>
</comment>
<feature type="region of interest" description="Disordered" evidence="6">
    <location>
        <begin position="49"/>
        <end position="75"/>
    </location>
</feature>
<dbReference type="InterPro" id="IPR013766">
    <property type="entry name" value="Thioredoxin_domain"/>
</dbReference>
<keyword evidence="3" id="KW-0735">Signal-anchor</keyword>
<evidence type="ECO:0000256" key="2">
    <source>
        <dbReference type="ARBA" id="ARBA00022748"/>
    </source>
</evidence>
<dbReference type="InterPro" id="IPR050553">
    <property type="entry name" value="Thioredoxin_ResA/DsbE_sf"/>
</dbReference>
<feature type="compositionally biased region" description="Basic and acidic residues" evidence="6">
    <location>
        <begin position="65"/>
        <end position="75"/>
    </location>
</feature>
<dbReference type="Pfam" id="PF00578">
    <property type="entry name" value="AhpC-TSA"/>
    <property type="match status" value="1"/>
</dbReference>
<evidence type="ECO:0000313" key="8">
    <source>
        <dbReference type="EMBL" id="ELS56456.1"/>
    </source>
</evidence>
<dbReference type="GO" id="GO:0016209">
    <property type="term" value="F:antioxidant activity"/>
    <property type="evidence" value="ECO:0007669"/>
    <property type="project" value="InterPro"/>
</dbReference>
<evidence type="ECO:0000256" key="6">
    <source>
        <dbReference type="SAM" id="MobiDB-lite"/>
    </source>
</evidence>
<feature type="region of interest" description="Disordered" evidence="6">
    <location>
        <begin position="1"/>
        <end position="21"/>
    </location>
</feature>
<dbReference type="SUPFAM" id="SSF52833">
    <property type="entry name" value="Thioredoxin-like"/>
    <property type="match status" value="1"/>
</dbReference>
<gene>
    <name evidence="8" type="ORF">STVIR_2554</name>
</gene>
<dbReference type="GO" id="GO:0030313">
    <property type="term" value="C:cell envelope"/>
    <property type="evidence" value="ECO:0007669"/>
    <property type="project" value="UniProtKB-SubCell"/>
</dbReference>
<dbReference type="Gene3D" id="3.40.30.10">
    <property type="entry name" value="Glutaredoxin"/>
    <property type="match status" value="1"/>
</dbReference>
<dbReference type="PATRIC" id="fig|1160705.3.peg.2534"/>
<dbReference type="PROSITE" id="PS51352">
    <property type="entry name" value="THIOREDOXIN_2"/>
    <property type="match status" value="1"/>
</dbReference>
<feature type="compositionally biased region" description="Polar residues" evidence="6">
    <location>
        <begin position="49"/>
        <end position="59"/>
    </location>
</feature>
<evidence type="ECO:0000259" key="7">
    <source>
        <dbReference type="PROSITE" id="PS51352"/>
    </source>
</evidence>
<evidence type="ECO:0000256" key="5">
    <source>
        <dbReference type="ARBA" id="ARBA00023284"/>
    </source>
</evidence>